<reference evidence="7 8" key="1">
    <citation type="submission" date="2022-06" db="EMBL/GenBank/DDBJ databases">
        <title>Paraconexibacter antarcticus.</title>
        <authorList>
            <person name="Kim C.S."/>
        </authorList>
    </citation>
    <scope>NUCLEOTIDE SEQUENCE [LARGE SCALE GENOMIC DNA]</scope>
    <source>
        <strain evidence="7 8">02-257</strain>
    </source>
</reference>
<dbReference type="Gene3D" id="3.40.50.720">
    <property type="entry name" value="NAD(P)-binding Rossmann-like Domain"/>
    <property type="match status" value="1"/>
</dbReference>
<dbReference type="EMBL" id="CP098502">
    <property type="protein sequence ID" value="UTI63678.1"/>
    <property type="molecule type" value="Genomic_DNA"/>
</dbReference>
<dbReference type="SUPFAM" id="SSF51735">
    <property type="entry name" value="NAD(P)-binding Rossmann-fold domains"/>
    <property type="match status" value="1"/>
</dbReference>
<name>A0ABY5DNS4_9ACTN</name>
<sequence>MSPGPDPASATMPEAVGVLGAGQMGAGIAQMAAQAGAVTYLYDPDPAALARGLARIEEGLGRLESRGKIDAQARADALGRLRPISAIADLAPCGFVIEAAPERLELKLALFTEVAAAVAEDCILATNTSSLSITEIAAGVPGPERVVGLHFFNPAPVMRLAEVVAGLETGDAALATARAVGEAMGKTVIDAADIAGFLVNRVNRPFFLEALRILQERIATPEQIDRILRLGGGFRMGPFELMDLIGIETNHAVAESFLRQTYGEPRYQPSPLAARMVTGGRLGRKTGAGWYPYGDDAPARTPDPQAAEPGGGDGRPLVVLGGTRLASELRSAAAAAGWVVTSEADAGGDAPYLTVDASDEPGDGGRGAGPRAVLLSRGALHLVAPEAAGFHVAGPLAATRLIETTRTVLSDPEAVARLRELVVTLGKHPEPVADGPGLVLGRILATVVNEAAVLVGEGNGTAEDVDTGMELGLNYPAGPVKLADRIGLDHVLGLLDGLADDRREPRYRAAPLLRYRAAIGGSLRG</sequence>
<gene>
    <name evidence="7" type="ORF">NBH00_20330</name>
</gene>
<keyword evidence="3" id="KW-0560">Oxidoreductase</keyword>
<organism evidence="7 8">
    <name type="scientific">Paraconexibacter antarcticus</name>
    <dbReference type="NCBI Taxonomy" id="2949664"/>
    <lineage>
        <taxon>Bacteria</taxon>
        <taxon>Bacillati</taxon>
        <taxon>Actinomycetota</taxon>
        <taxon>Thermoleophilia</taxon>
        <taxon>Solirubrobacterales</taxon>
        <taxon>Paraconexibacteraceae</taxon>
        <taxon>Paraconexibacter</taxon>
    </lineage>
</organism>
<accession>A0ABY5DNS4</accession>
<dbReference type="SUPFAM" id="SSF48179">
    <property type="entry name" value="6-phosphogluconate dehydrogenase C-terminal domain-like"/>
    <property type="match status" value="2"/>
</dbReference>
<feature type="region of interest" description="Disordered" evidence="4">
    <location>
        <begin position="294"/>
        <end position="315"/>
    </location>
</feature>
<dbReference type="PANTHER" id="PTHR48075">
    <property type="entry name" value="3-HYDROXYACYL-COA DEHYDROGENASE FAMILY PROTEIN"/>
    <property type="match status" value="1"/>
</dbReference>
<evidence type="ECO:0000313" key="8">
    <source>
        <dbReference type="Proteomes" id="UP001056035"/>
    </source>
</evidence>
<dbReference type="Pfam" id="PF02737">
    <property type="entry name" value="3HCDH_N"/>
    <property type="match status" value="1"/>
</dbReference>
<evidence type="ECO:0000259" key="6">
    <source>
        <dbReference type="Pfam" id="PF02737"/>
    </source>
</evidence>
<comment type="pathway">
    <text evidence="1">Lipid metabolism; butanoate metabolism.</text>
</comment>
<feature type="domain" description="3-hydroxyacyl-CoA dehydrogenase C-terminal" evidence="5">
    <location>
        <begin position="196"/>
        <end position="293"/>
    </location>
</feature>
<dbReference type="InterPro" id="IPR006108">
    <property type="entry name" value="3HC_DH_C"/>
</dbReference>
<protein>
    <submittedName>
        <fullName evidence="7">3-hydroxyacyl-CoA dehydrogenase NAD-binding domain-containing protein</fullName>
    </submittedName>
</protein>
<dbReference type="InterPro" id="IPR008927">
    <property type="entry name" value="6-PGluconate_DH-like_C_sf"/>
</dbReference>
<evidence type="ECO:0000259" key="5">
    <source>
        <dbReference type="Pfam" id="PF00725"/>
    </source>
</evidence>
<dbReference type="InterPro" id="IPR036291">
    <property type="entry name" value="NAD(P)-bd_dom_sf"/>
</dbReference>
<feature type="domain" description="3-hydroxyacyl-CoA dehydrogenase NAD binding" evidence="6">
    <location>
        <begin position="16"/>
        <end position="193"/>
    </location>
</feature>
<comment type="similarity">
    <text evidence="2">Belongs to the 3-hydroxyacyl-CoA dehydrogenase family.</text>
</comment>
<evidence type="ECO:0000313" key="7">
    <source>
        <dbReference type="EMBL" id="UTI63678.1"/>
    </source>
</evidence>
<dbReference type="Pfam" id="PF00725">
    <property type="entry name" value="3HCDH"/>
    <property type="match status" value="2"/>
</dbReference>
<dbReference type="Gene3D" id="1.10.1040.10">
    <property type="entry name" value="N-(1-d-carboxylethyl)-l-norvaline Dehydrogenase, domain 2"/>
    <property type="match status" value="2"/>
</dbReference>
<evidence type="ECO:0000256" key="1">
    <source>
        <dbReference type="ARBA" id="ARBA00005086"/>
    </source>
</evidence>
<proteinExistence type="inferred from homology"/>
<feature type="domain" description="3-hydroxyacyl-CoA dehydrogenase C-terminal" evidence="5">
    <location>
        <begin position="437"/>
        <end position="515"/>
    </location>
</feature>
<evidence type="ECO:0000256" key="4">
    <source>
        <dbReference type="SAM" id="MobiDB-lite"/>
    </source>
</evidence>
<dbReference type="InterPro" id="IPR006176">
    <property type="entry name" value="3-OHacyl-CoA_DH_NAD-bd"/>
</dbReference>
<dbReference type="Proteomes" id="UP001056035">
    <property type="component" value="Chromosome"/>
</dbReference>
<dbReference type="InterPro" id="IPR013328">
    <property type="entry name" value="6PGD_dom2"/>
</dbReference>
<keyword evidence="8" id="KW-1185">Reference proteome</keyword>
<dbReference type="PANTHER" id="PTHR48075:SF5">
    <property type="entry name" value="3-HYDROXYBUTYRYL-COA DEHYDROGENASE"/>
    <property type="match status" value="1"/>
</dbReference>
<dbReference type="RefSeq" id="WP_254570402.1">
    <property type="nucleotide sequence ID" value="NZ_CP098502.1"/>
</dbReference>
<evidence type="ECO:0000256" key="3">
    <source>
        <dbReference type="ARBA" id="ARBA00023002"/>
    </source>
</evidence>
<evidence type="ECO:0000256" key="2">
    <source>
        <dbReference type="ARBA" id="ARBA00009463"/>
    </source>
</evidence>